<evidence type="ECO:0000256" key="2">
    <source>
        <dbReference type="ARBA" id="ARBA00008676"/>
    </source>
</evidence>
<feature type="binding site" evidence="7 10">
    <location>
        <position position="116"/>
    </location>
    <ligand>
        <name>Mg(2+)</name>
        <dbReference type="ChEBI" id="CHEBI:18420"/>
    </ligand>
</feature>
<dbReference type="InterPro" id="IPR003700">
    <property type="entry name" value="Pantoate_hydroxy_MeTrfase"/>
</dbReference>
<dbReference type="FunFam" id="3.20.20.60:FF:000003">
    <property type="entry name" value="3-methyl-2-oxobutanoate hydroxymethyltransferase"/>
    <property type="match status" value="1"/>
</dbReference>
<evidence type="ECO:0000256" key="9">
    <source>
        <dbReference type="PIRSR" id="PIRSR000388-2"/>
    </source>
</evidence>
<evidence type="ECO:0000256" key="7">
    <source>
        <dbReference type="HAMAP-Rule" id="MF_00156"/>
    </source>
</evidence>
<evidence type="ECO:0000313" key="11">
    <source>
        <dbReference type="EMBL" id="BBH92953.1"/>
    </source>
</evidence>
<evidence type="ECO:0000256" key="4">
    <source>
        <dbReference type="ARBA" id="ARBA00022655"/>
    </source>
</evidence>
<keyword evidence="11" id="KW-0489">Methyltransferase</keyword>
<dbReference type="SUPFAM" id="SSF51621">
    <property type="entry name" value="Phosphoenolpyruvate/pyruvate domain"/>
    <property type="match status" value="1"/>
</dbReference>
<dbReference type="GO" id="GO:0032259">
    <property type="term" value="P:methylation"/>
    <property type="evidence" value="ECO:0007669"/>
    <property type="project" value="UniProtKB-KW"/>
</dbReference>
<evidence type="ECO:0000256" key="8">
    <source>
        <dbReference type="PIRSR" id="PIRSR000388-1"/>
    </source>
</evidence>
<dbReference type="Pfam" id="PF02548">
    <property type="entry name" value="Pantoate_transf"/>
    <property type="match status" value="1"/>
</dbReference>
<dbReference type="EMBL" id="AP019377">
    <property type="protein sequence ID" value="BBH92953.1"/>
    <property type="molecule type" value="Genomic_DNA"/>
</dbReference>
<dbReference type="NCBIfam" id="NF001452">
    <property type="entry name" value="PRK00311.1"/>
    <property type="match status" value="1"/>
</dbReference>
<comment type="function">
    <text evidence="6 7">Catalyzes the reversible reaction in which hydroxymethyl group from 5,10-methylenetetrahydrofolate is transferred onto alpha-ketoisovalerate to form ketopantoate.</text>
</comment>
<feature type="binding site" evidence="7 9">
    <location>
        <begin position="45"/>
        <end position="46"/>
    </location>
    <ligand>
        <name>3-methyl-2-oxobutanoate</name>
        <dbReference type="ChEBI" id="CHEBI:11851"/>
    </ligand>
</feature>
<accession>A0A455SX12</accession>
<dbReference type="GO" id="GO:0015940">
    <property type="term" value="P:pantothenate biosynthetic process"/>
    <property type="evidence" value="ECO:0007669"/>
    <property type="project" value="UniProtKB-UniRule"/>
</dbReference>
<feature type="binding site" evidence="7 10">
    <location>
        <position position="84"/>
    </location>
    <ligand>
        <name>Mg(2+)</name>
        <dbReference type="ChEBI" id="CHEBI:18420"/>
    </ligand>
</feature>
<dbReference type="PANTHER" id="PTHR20881">
    <property type="entry name" value="3-METHYL-2-OXOBUTANOATE HYDROXYMETHYLTRANSFERASE"/>
    <property type="match status" value="1"/>
</dbReference>
<comment type="subunit">
    <text evidence="3 7">Homodecamer; pentamer of dimers.</text>
</comment>
<keyword evidence="7 10" id="KW-0460">Magnesium</keyword>
<protein>
    <recommendedName>
        <fullName evidence="7">3-methyl-2-oxobutanoate hydroxymethyltransferase</fullName>
        <ecNumber evidence="7">2.1.2.11</ecNumber>
    </recommendedName>
    <alternativeName>
        <fullName evidence="7">Ketopantoate hydroxymethyltransferase</fullName>
        <shortName evidence="7">KPHMT</shortName>
    </alternativeName>
</protein>
<keyword evidence="4 7" id="KW-0566">Pantothenate biosynthesis</keyword>
<sequence length="286" mass="30669">MQEKMTVATVRACKGQTRLTMVTAYDTVMATIADRAGADMILVGDSVADNVLGFPDTLAATLEIMIHHTAAVARAQPRALVIADMPWLSYHISLEESVRNAGRLIREGGAEAVKLEGGRKRLPVIEGLLAAEIPVMGHLGLTPQSVRVMGGYRVQGRHLEAARALVEEARALAAAGVFAIVLEGVPAVVARAITELVPVPTIGIGAGVHCDGQVLVFHDVLGWHLNKRKARFVRQYAHLGEAAVSALQSFFADVRSGAFPSESESYRMAEEEERAFETLLNELEGG</sequence>
<dbReference type="GO" id="GO:0000287">
    <property type="term" value="F:magnesium ion binding"/>
    <property type="evidence" value="ECO:0007669"/>
    <property type="project" value="TreeGrafter"/>
</dbReference>
<evidence type="ECO:0000256" key="10">
    <source>
        <dbReference type="PIRSR" id="PIRSR000388-3"/>
    </source>
</evidence>
<evidence type="ECO:0000256" key="6">
    <source>
        <dbReference type="ARBA" id="ARBA00056497"/>
    </source>
</evidence>
<evidence type="ECO:0000256" key="3">
    <source>
        <dbReference type="ARBA" id="ARBA00011424"/>
    </source>
</evidence>
<keyword evidence="5 7" id="KW-0808">Transferase</keyword>
<dbReference type="CDD" id="cd06557">
    <property type="entry name" value="KPHMT-like"/>
    <property type="match status" value="1"/>
</dbReference>
<dbReference type="GO" id="GO:0005737">
    <property type="term" value="C:cytoplasm"/>
    <property type="evidence" value="ECO:0007669"/>
    <property type="project" value="UniProtKB-SubCell"/>
</dbReference>
<dbReference type="GO" id="GO:0008168">
    <property type="term" value="F:methyltransferase activity"/>
    <property type="evidence" value="ECO:0007669"/>
    <property type="project" value="UniProtKB-KW"/>
</dbReference>
<dbReference type="PANTHER" id="PTHR20881:SF0">
    <property type="entry name" value="3-METHYL-2-OXOBUTANOATE HYDROXYMETHYLTRANSFERASE"/>
    <property type="match status" value="1"/>
</dbReference>
<dbReference type="Gene3D" id="3.20.20.60">
    <property type="entry name" value="Phosphoenolpyruvate-binding domains"/>
    <property type="match status" value="1"/>
</dbReference>
<reference evidence="11" key="1">
    <citation type="submission" date="2018-12" db="EMBL/GenBank/DDBJ databases">
        <title>Novel natural products biosynthetic potential of the class Ktedonobacteria.</title>
        <authorList>
            <person name="Zheng Y."/>
            <person name="Saitou A."/>
            <person name="Wang C.M."/>
            <person name="Toyoda A."/>
            <person name="Minakuchi Y."/>
            <person name="Sekiguchi Y."/>
            <person name="Ueda K."/>
            <person name="Takano H."/>
            <person name="Sakai Y."/>
            <person name="Yokota A."/>
            <person name="Yabe S."/>
        </authorList>
    </citation>
    <scope>NUCLEOTIDE SEQUENCE</scope>
    <source>
        <strain evidence="11">A3-2</strain>
    </source>
</reference>
<dbReference type="InterPro" id="IPR015813">
    <property type="entry name" value="Pyrv/PenolPyrv_kinase-like_dom"/>
</dbReference>
<dbReference type="UniPathway" id="UPA00028">
    <property type="reaction ID" value="UER00003"/>
</dbReference>
<proteinExistence type="inferred from homology"/>
<dbReference type="PIRSF" id="PIRSF000388">
    <property type="entry name" value="Pantoate_hydroxy_MeTrfase"/>
    <property type="match status" value="1"/>
</dbReference>
<dbReference type="HAMAP" id="MF_00156">
    <property type="entry name" value="PanB"/>
    <property type="match status" value="1"/>
</dbReference>
<dbReference type="EC" id="2.1.2.11" evidence="7"/>
<comment type="cofactor">
    <cofactor evidence="7 10">
        <name>Mg(2+)</name>
        <dbReference type="ChEBI" id="CHEBI:18420"/>
    </cofactor>
    <text evidence="7 10">Binds 1 Mg(2+) ion per subunit.</text>
</comment>
<comment type="similarity">
    <text evidence="2 7">Belongs to the PanB family.</text>
</comment>
<feature type="active site" description="Proton acceptor" evidence="7 8">
    <location>
        <position position="183"/>
    </location>
</feature>
<comment type="subcellular location">
    <subcellularLocation>
        <location evidence="7">Cytoplasm</location>
    </subcellularLocation>
</comment>
<organism evidence="11">
    <name type="scientific">Thermogemmatispora argillosa</name>
    <dbReference type="NCBI Taxonomy" id="2045280"/>
    <lineage>
        <taxon>Bacteria</taxon>
        <taxon>Bacillati</taxon>
        <taxon>Chloroflexota</taxon>
        <taxon>Ktedonobacteria</taxon>
        <taxon>Thermogemmatisporales</taxon>
        <taxon>Thermogemmatisporaceae</taxon>
        <taxon>Thermogemmatispora</taxon>
    </lineage>
</organism>
<evidence type="ECO:0000256" key="5">
    <source>
        <dbReference type="ARBA" id="ARBA00022679"/>
    </source>
</evidence>
<feature type="binding site" evidence="7 9">
    <location>
        <position position="114"/>
    </location>
    <ligand>
        <name>3-methyl-2-oxobutanoate</name>
        <dbReference type="ChEBI" id="CHEBI:11851"/>
    </ligand>
</feature>
<dbReference type="AlphaFoldDB" id="A0A455SX12"/>
<evidence type="ECO:0000256" key="1">
    <source>
        <dbReference type="ARBA" id="ARBA00005033"/>
    </source>
</evidence>
<keyword evidence="7 10" id="KW-0479">Metal-binding</keyword>
<dbReference type="InterPro" id="IPR040442">
    <property type="entry name" value="Pyrv_kinase-like_dom_sf"/>
</dbReference>
<gene>
    <name evidence="7 11" type="primary">panB</name>
    <name evidence="11" type="ORF">KTA_11520</name>
</gene>
<dbReference type="GO" id="GO:0003864">
    <property type="term" value="F:3-methyl-2-oxobutanoate hydroxymethyltransferase activity"/>
    <property type="evidence" value="ECO:0007669"/>
    <property type="project" value="UniProtKB-UniRule"/>
</dbReference>
<name>A0A455SX12_9CHLR</name>
<keyword evidence="7" id="KW-0963">Cytoplasm</keyword>
<comment type="catalytic activity">
    <reaction evidence="7">
        <text>(6R)-5,10-methylene-5,6,7,8-tetrahydrofolate + 3-methyl-2-oxobutanoate + H2O = 2-dehydropantoate + (6S)-5,6,7,8-tetrahydrofolate</text>
        <dbReference type="Rhea" id="RHEA:11824"/>
        <dbReference type="ChEBI" id="CHEBI:11561"/>
        <dbReference type="ChEBI" id="CHEBI:11851"/>
        <dbReference type="ChEBI" id="CHEBI:15377"/>
        <dbReference type="ChEBI" id="CHEBI:15636"/>
        <dbReference type="ChEBI" id="CHEBI:57453"/>
        <dbReference type="EC" id="2.1.2.11"/>
    </reaction>
</comment>
<feature type="binding site" evidence="7 9">
    <location>
        <position position="84"/>
    </location>
    <ligand>
        <name>3-methyl-2-oxobutanoate</name>
        <dbReference type="ChEBI" id="CHEBI:11851"/>
    </ligand>
</feature>
<feature type="binding site" evidence="7 10">
    <location>
        <position position="45"/>
    </location>
    <ligand>
        <name>Mg(2+)</name>
        <dbReference type="ChEBI" id="CHEBI:18420"/>
    </ligand>
</feature>
<dbReference type="NCBIfam" id="TIGR00222">
    <property type="entry name" value="panB"/>
    <property type="match status" value="1"/>
</dbReference>
<comment type="pathway">
    <text evidence="1 7">Cofactor biosynthesis; (R)-pantothenate biosynthesis; (R)-pantoate from 3-methyl-2-oxobutanoate: step 1/2.</text>
</comment>